<dbReference type="Pfam" id="PF13560">
    <property type="entry name" value="HTH_31"/>
    <property type="match status" value="1"/>
</dbReference>
<proteinExistence type="predicted"/>
<organism evidence="2 3">
    <name type="scientific">Actinoallomurus liliacearum</name>
    <dbReference type="NCBI Taxonomy" id="1080073"/>
    <lineage>
        <taxon>Bacteria</taxon>
        <taxon>Bacillati</taxon>
        <taxon>Actinomycetota</taxon>
        <taxon>Actinomycetes</taxon>
        <taxon>Streptosporangiales</taxon>
        <taxon>Thermomonosporaceae</taxon>
        <taxon>Actinoallomurus</taxon>
    </lineage>
</organism>
<reference evidence="3" key="1">
    <citation type="journal article" date="2019" name="Int. J. Syst. Evol. Microbiol.">
        <title>The Global Catalogue of Microorganisms (GCM) 10K type strain sequencing project: providing services to taxonomists for standard genome sequencing and annotation.</title>
        <authorList>
            <consortium name="The Broad Institute Genomics Platform"/>
            <consortium name="The Broad Institute Genome Sequencing Center for Infectious Disease"/>
            <person name="Wu L."/>
            <person name="Ma J."/>
        </authorList>
    </citation>
    <scope>NUCLEOTIDE SEQUENCE [LARGE SCALE GENOMIC DNA]</scope>
    <source>
        <strain evidence="3">JCM 17938</strain>
    </source>
</reference>
<dbReference type="SUPFAM" id="SSF47413">
    <property type="entry name" value="lambda repressor-like DNA-binding domains"/>
    <property type="match status" value="1"/>
</dbReference>
<sequence>MSIPQQYDTDIDALRVHFSRELRRLREQASLSRNRLAAALGCSPQWIYKLEKTDKTVSEQVAFDLDTYFKTEGWEKDDGLFHRIYEDLRRAGRRRVLRPCFEQYAAYESRARSVRCFAAQVVPGLLQIEDYARSIMDPSEPPEIRESRVAARMERQALLAREKPPMAMFVLDESVLRRPVGGPRVMVEQIDHLIGLARSPHVQLLIMPLDRVTPAALTGGFILLSFERDEDLMYAESGTISLLEEDKEQIFTAGIHFDTIMGEALSRAESVELMSRVREVYL</sequence>
<keyword evidence="3" id="KW-1185">Reference proteome</keyword>
<dbReference type="Gene3D" id="1.10.260.40">
    <property type="entry name" value="lambda repressor-like DNA-binding domains"/>
    <property type="match status" value="1"/>
</dbReference>
<evidence type="ECO:0000259" key="1">
    <source>
        <dbReference type="SMART" id="SM00530"/>
    </source>
</evidence>
<dbReference type="SMART" id="SM00530">
    <property type="entry name" value="HTH_XRE"/>
    <property type="match status" value="1"/>
</dbReference>
<dbReference type="CDD" id="cd00093">
    <property type="entry name" value="HTH_XRE"/>
    <property type="match status" value="1"/>
</dbReference>
<name>A0ABP8TGZ6_9ACTN</name>
<gene>
    <name evidence="2" type="ORF">GCM10023195_12820</name>
</gene>
<protein>
    <submittedName>
        <fullName evidence="2">Helix-turn-helix transcriptional regulator</fullName>
    </submittedName>
</protein>
<evidence type="ECO:0000313" key="3">
    <source>
        <dbReference type="Proteomes" id="UP001500212"/>
    </source>
</evidence>
<dbReference type="RefSeq" id="WP_345349787.1">
    <property type="nucleotide sequence ID" value="NZ_BAABHJ010000003.1"/>
</dbReference>
<dbReference type="InterPro" id="IPR043917">
    <property type="entry name" value="DUF5753"/>
</dbReference>
<accession>A0ABP8TGZ6</accession>
<feature type="domain" description="HTH cro/C1-type" evidence="1">
    <location>
        <begin position="21"/>
        <end position="76"/>
    </location>
</feature>
<dbReference type="Proteomes" id="UP001500212">
    <property type="component" value="Unassembled WGS sequence"/>
</dbReference>
<dbReference type="InterPro" id="IPR010982">
    <property type="entry name" value="Lambda_DNA-bd_dom_sf"/>
</dbReference>
<dbReference type="EMBL" id="BAABHJ010000003">
    <property type="protein sequence ID" value="GAA4603828.1"/>
    <property type="molecule type" value="Genomic_DNA"/>
</dbReference>
<dbReference type="InterPro" id="IPR001387">
    <property type="entry name" value="Cro/C1-type_HTH"/>
</dbReference>
<dbReference type="Pfam" id="PF19054">
    <property type="entry name" value="DUF5753"/>
    <property type="match status" value="1"/>
</dbReference>
<comment type="caution">
    <text evidence="2">The sequence shown here is derived from an EMBL/GenBank/DDBJ whole genome shotgun (WGS) entry which is preliminary data.</text>
</comment>
<evidence type="ECO:0000313" key="2">
    <source>
        <dbReference type="EMBL" id="GAA4603828.1"/>
    </source>
</evidence>